<sequence>MRTKAFKIYQKGSLGERRHFQNIKQTRRGTWLENQDSILRTIILN</sequence>
<dbReference type="Proteomes" id="UP000003844">
    <property type="component" value="Unassembled WGS sequence"/>
</dbReference>
<dbReference type="HOGENOM" id="CLU_3200339_0_0_10"/>
<dbReference type="AlphaFoldDB" id="H2BQP0"/>
<dbReference type="EMBL" id="JH594605">
    <property type="protein sequence ID" value="EHQ04209.1"/>
    <property type="molecule type" value="Genomic_DNA"/>
</dbReference>
<organism evidence="1 2">
    <name type="scientific">Gillisia limnaea (strain DSM 15749 / LMG 21470 / R-8282)</name>
    <dbReference type="NCBI Taxonomy" id="865937"/>
    <lineage>
        <taxon>Bacteria</taxon>
        <taxon>Pseudomonadati</taxon>
        <taxon>Bacteroidota</taxon>
        <taxon>Flavobacteriia</taxon>
        <taxon>Flavobacteriales</taxon>
        <taxon>Flavobacteriaceae</taxon>
        <taxon>Gillisia</taxon>
    </lineage>
</organism>
<evidence type="ECO:0000313" key="1">
    <source>
        <dbReference type="EMBL" id="EHQ04209.1"/>
    </source>
</evidence>
<reference evidence="2" key="1">
    <citation type="journal article" date="2012" name="Stand. Genomic Sci.">
        <title>Genome sequence of the Antarctic rhodopsins-containing flavobacterium Gillisia limnaea type strain (R-8282(T)).</title>
        <authorList>
            <person name="Riedel T."/>
            <person name="Held B."/>
            <person name="Nolan M."/>
            <person name="Lucas S."/>
            <person name="Lapidus A."/>
            <person name="Tice H."/>
            <person name="Del Rio T.G."/>
            <person name="Cheng J.F."/>
            <person name="Han C."/>
            <person name="Tapia R."/>
            <person name="Goodwin L.A."/>
            <person name="Pitluck S."/>
            <person name="Liolios K."/>
            <person name="Mavromatis K."/>
            <person name="Pagani I."/>
            <person name="Ivanova N."/>
            <person name="Mikhailova N."/>
            <person name="Pati A."/>
            <person name="Chen A."/>
            <person name="Palaniappan K."/>
            <person name="Land M."/>
            <person name="Rohde M."/>
            <person name="Tindall B.J."/>
            <person name="Detter J.C."/>
            <person name="Goker M."/>
            <person name="Bristow J."/>
            <person name="Eisen J.A."/>
            <person name="Markowitz V."/>
            <person name="Hugenholtz P."/>
            <person name="Kyrpides N.C."/>
            <person name="Klenk H.P."/>
            <person name="Woyke T."/>
        </authorList>
    </citation>
    <scope>NUCLEOTIDE SEQUENCE [LARGE SCALE GENOMIC DNA]</scope>
    <source>
        <strain evidence="2">DSM 15749 / LMG 21470 / R-8282</strain>
    </source>
</reference>
<name>H2BQP0_GILLR</name>
<keyword evidence="2" id="KW-1185">Reference proteome</keyword>
<gene>
    <name evidence="1" type="ORF">Gilli_0051</name>
</gene>
<protein>
    <submittedName>
        <fullName evidence="1">Uncharacterized protein</fullName>
    </submittedName>
</protein>
<proteinExistence type="predicted"/>
<accession>H2BQP0</accession>
<dbReference type="STRING" id="865937.Gilli_0051"/>
<evidence type="ECO:0000313" key="2">
    <source>
        <dbReference type="Proteomes" id="UP000003844"/>
    </source>
</evidence>